<evidence type="ECO:0000313" key="2">
    <source>
        <dbReference type="Proteomes" id="UP001501734"/>
    </source>
</evidence>
<comment type="caution">
    <text evidence="1">The sequence shown here is derived from an EMBL/GenBank/DDBJ whole genome shotgun (WGS) entry which is preliminary data.</text>
</comment>
<dbReference type="RefSeq" id="WP_344909911.1">
    <property type="nucleotide sequence ID" value="NZ_BAABDL010000019.1"/>
</dbReference>
<reference evidence="2" key="1">
    <citation type="journal article" date="2019" name="Int. J. Syst. Evol. Microbiol.">
        <title>The Global Catalogue of Microorganisms (GCM) 10K type strain sequencing project: providing services to taxonomists for standard genome sequencing and annotation.</title>
        <authorList>
            <consortium name="The Broad Institute Genomics Platform"/>
            <consortium name="The Broad Institute Genome Sequencing Center for Infectious Disease"/>
            <person name="Wu L."/>
            <person name="Ma J."/>
        </authorList>
    </citation>
    <scope>NUCLEOTIDE SEQUENCE [LARGE SCALE GENOMIC DNA]</scope>
    <source>
        <strain evidence="2">JCM 17250</strain>
    </source>
</reference>
<evidence type="ECO:0008006" key="3">
    <source>
        <dbReference type="Google" id="ProtNLM"/>
    </source>
</evidence>
<organism evidence="1 2">
    <name type="scientific">Amphibacillus indicireducens</name>
    <dbReference type="NCBI Taxonomy" id="1076330"/>
    <lineage>
        <taxon>Bacteria</taxon>
        <taxon>Bacillati</taxon>
        <taxon>Bacillota</taxon>
        <taxon>Bacilli</taxon>
        <taxon>Bacillales</taxon>
        <taxon>Bacillaceae</taxon>
        <taxon>Amphibacillus</taxon>
    </lineage>
</organism>
<name>A0ABP7V6A2_9BACI</name>
<accession>A0ABP7V6A2</accession>
<sequence length="70" mass="7888">MTDQLVEQLQLILRNSNSRSDDYLRLSAVVLSSSIVGLIREWMTNDQLEVEALIDSTTPILLNIVQATEN</sequence>
<evidence type="ECO:0000313" key="1">
    <source>
        <dbReference type="EMBL" id="GAA4060504.1"/>
    </source>
</evidence>
<proteinExistence type="predicted"/>
<gene>
    <name evidence="1" type="ORF">GCM10022410_04560</name>
</gene>
<keyword evidence="2" id="KW-1185">Reference proteome</keyword>
<dbReference type="Proteomes" id="UP001501734">
    <property type="component" value="Unassembled WGS sequence"/>
</dbReference>
<protein>
    <recommendedName>
        <fullName evidence="3">Transcriptional regulator TetR C-terminal Firmicutes type domain-containing protein</fullName>
    </recommendedName>
</protein>
<dbReference type="EMBL" id="BAABDL010000019">
    <property type="protein sequence ID" value="GAA4060504.1"/>
    <property type="molecule type" value="Genomic_DNA"/>
</dbReference>